<keyword evidence="4" id="KW-1185">Reference proteome</keyword>
<dbReference type="GeneID" id="36335739"/>
<dbReference type="STRING" id="6210.W6USY0"/>
<evidence type="ECO:0000313" key="4">
    <source>
        <dbReference type="Proteomes" id="UP000019149"/>
    </source>
</evidence>
<dbReference type="Gene3D" id="2.60.40.10">
    <property type="entry name" value="Immunoglobulins"/>
    <property type="match status" value="1"/>
</dbReference>
<organism evidence="3 4">
    <name type="scientific">Echinococcus granulosus</name>
    <name type="common">Hydatid tapeworm</name>
    <dbReference type="NCBI Taxonomy" id="6210"/>
    <lineage>
        <taxon>Eukaryota</taxon>
        <taxon>Metazoa</taxon>
        <taxon>Spiralia</taxon>
        <taxon>Lophotrochozoa</taxon>
        <taxon>Platyhelminthes</taxon>
        <taxon>Cestoda</taxon>
        <taxon>Eucestoda</taxon>
        <taxon>Cyclophyllidea</taxon>
        <taxon>Taeniidae</taxon>
        <taxon>Echinococcus</taxon>
        <taxon>Echinococcus granulosus group</taxon>
    </lineage>
</organism>
<dbReference type="InterPro" id="IPR036179">
    <property type="entry name" value="Ig-like_dom_sf"/>
</dbReference>
<feature type="domain" description="Ig-like" evidence="2">
    <location>
        <begin position="433"/>
        <end position="566"/>
    </location>
</feature>
<name>W6USY0_ECHGR</name>
<accession>W6USY0</accession>
<evidence type="ECO:0000259" key="2">
    <source>
        <dbReference type="PROSITE" id="PS50835"/>
    </source>
</evidence>
<keyword evidence="1" id="KW-0175">Coiled coil</keyword>
<gene>
    <name evidence="3" type="ORF">EGR_00024</name>
</gene>
<dbReference type="InterPro" id="IPR007110">
    <property type="entry name" value="Ig-like_dom"/>
</dbReference>
<proteinExistence type="predicted"/>
<evidence type="ECO:0000313" key="3">
    <source>
        <dbReference type="EMBL" id="EUB64755.1"/>
    </source>
</evidence>
<feature type="domain" description="Ig-like" evidence="2">
    <location>
        <begin position="344"/>
        <end position="417"/>
    </location>
</feature>
<comment type="caution">
    <text evidence="3">The sequence shown here is derived from an EMBL/GenBank/DDBJ whole genome shotgun (WGS) entry which is preliminary data.</text>
</comment>
<sequence>MNTGTTDDADKTLQSIEAAKILADAEWRKLGSRVGLMDDRNVVAKLYSIWLSQLTGKREGVLQRKRLLSRILELGHDFNACSRKLEQLINAACCPDGAKSSRDYLKKLETINSEVMRLRNTVPAQEEVMEALSNDVKTVFNAETPTDLSKVQQVWSSYVQELCKFESILPTLMQNSQLLAAAHGFTNSLQSKFDGIIQDSESLKEVQQEAARLQKDIEHHLNSIENPLGPILNKASVEGLQSALGTLQEVGEEVEIMTTNLNNCMKPNGSPNSDCSPPLHHHGLYNDHQEYGNSRDSQQSSWELRANTLGYENDASFTEATLHVRPKLKRGLTDLSAIVDGNKCTVTGKEVAFFLEYGGFDKIPSQVVWLHNGRPIDPTKWTVSISLLTTRIKSDCLKSVDEGQYTCQVIDDELDVKLESSAILRLQNALDVPQPASRVSSRTGTPPGNEKSLWITRALDSSPLLLKCPLPSIAFEAYTGARRVRMQWFRDGIQLYDSDWQTPDYFTGSQGVSFVDGNTFWSVSVCEGRAVLLNTNRVRSVDAGRYSCRMIIDNDAYESSGKESISRHSFIFL</sequence>
<dbReference type="EMBL" id="APAU02000001">
    <property type="protein sequence ID" value="EUB64755.1"/>
    <property type="molecule type" value="Genomic_DNA"/>
</dbReference>
<dbReference type="CTD" id="36335739"/>
<protein>
    <submittedName>
        <fullName evidence="3">Titin</fullName>
    </submittedName>
</protein>
<dbReference type="KEGG" id="egl:EGR_00024"/>
<dbReference type="RefSeq" id="XP_024355951.1">
    <property type="nucleotide sequence ID" value="XM_024489273.1"/>
</dbReference>
<dbReference type="OrthoDB" id="5969272at2759"/>
<dbReference type="InterPro" id="IPR013783">
    <property type="entry name" value="Ig-like_fold"/>
</dbReference>
<feature type="coiled-coil region" evidence="1">
    <location>
        <begin position="196"/>
        <end position="223"/>
    </location>
</feature>
<dbReference type="SUPFAM" id="SSF48726">
    <property type="entry name" value="Immunoglobulin"/>
    <property type="match status" value="1"/>
</dbReference>
<dbReference type="PROSITE" id="PS50835">
    <property type="entry name" value="IG_LIKE"/>
    <property type="match status" value="2"/>
</dbReference>
<dbReference type="AlphaFoldDB" id="W6USY0"/>
<evidence type="ECO:0000256" key="1">
    <source>
        <dbReference type="SAM" id="Coils"/>
    </source>
</evidence>
<reference evidence="3 4" key="1">
    <citation type="journal article" date="2013" name="Nat. Genet.">
        <title>The genome of the hydatid tapeworm Echinococcus granulosus.</title>
        <authorList>
            <person name="Zheng H."/>
            <person name="Zhang W."/>
            <person name="Zhang L."/>
            <person name="Zhang Z."/>
            <person name="Li J."/>
            <person name="Lu G."/>
            <person name="Zhu Y."/>
            <person name="Wang Y."/>
            <person name="Huang Y."/>
            <person name="Liu J."/>
            <person name="Kang H."/>
            <person name="Chen J."/>
            <person name="Wang L."/>
            <person name="Chen A."/>
            <person name="Yu S."/>
            <person name="Gao Z."/>
            <person name="Jin L."/>
            <person name="Gu W."/>
            <person name="Wang Z."/>
            <person name="Zhao L."/>
            <person name="Shi B."/>
            <person name="Wen H."/>
            <person name="Lin R."/>
            <person name="Jones M.K."/>
            <person name="Brejova B."/>
            <person name="Vinar T."/>
            <person name="Zhao G."/>
            <person name="McManus D.P."/>
            <person name="Chen Z."/>
            <person name="Zhou Y."/>
            <person name="Wang S."/>
        </authorList>
    </citation>
    <scope>NUCLEOTIDE SEQUENCE [LARGE SCALE GENOMIC DNA]</scope>
</reference>
<dbReference type="Proteomes" id="UP000019149">
    <property type="component" value="Unassembled WGS sequence"/>
</dbReference>